<dbReference type="GO" id="GO:0045202">
    <property type="term" value="C:synapse"/>
    <property type="evidence" value="ECO:0007669"/>
    <property type="project" value="GOC"/>
</dbReference>
<evidence type="ECO:0000259" key="11">
    <source>
        <dbReference type="PROSITE" id="PS50262"/>
    </source>
</evidence>
<evidence type="ECO:0000256" key="3">
    <source>
        <dbReference type="ARBA" id="ARBA00022692"/>
    </source>
</evidence>
<comment type="similarity">
    <text evidence="9">Belongs to the G-protein coupled receptor 1 family.</text>
</comment>
<keyword evidence="4 10" id="KW-1133">Transmembrane helix</keyword>
<dbReference type="GO" id="GO:0005886">
    <property type="term" value="C:plasma membrane"/>
    <property type="evidence" value="ECO:0007669"/>
    <property type="project" value="UniProtKB-SubCell"/>
</dbReference>
<reference evidence="12" key="2">
    <citation type="journal article" date="2023" name="Science">
        <title>Genomic signatures of disease resistance in endangered staghorn corals.</title>
        <authorList>
            <person name="Vollmer S.V."/>
            <person name="Selwyn J.D."/>
            <person name="Despard B.A."/>
            <person name="Roesel C.L."/>
        </authorList>
    </citation>
    <scope>NUCLEOTIDE SEQUENCE</scope>
    <source>
        <strain evidence="12">K2</strain>
    </source>
</reference>
<accession>A0AAD9V6U8</accession>
<evidence type="ECO:0000256" key="4">
    <source>
        <dbReference type="ARBA" id="ARBA00022989"/>
    </source>
</evidence>
<reference evidence="12" key="1">
    <citation type="journal article" date="2023" name="G3 (Bethesda)">
        <title>Whole genome assembly and annotation of the endangered Caribbean coral Acropora cervicornis.</title>
        <authorList>
            <person name="Selwyn J.D."/>
            <person name="Vollmer S.V."/>
        </authorList>
    </citation>
    <scope>NUCLEOTIDE SEQUENCE</scope>
    <source>
        <strain evidence="12">K2</strain>
    </source>
</reference>
<evidence type="ECO:0000256" key="1">
    <source>
        <dbReference type="ARBA" id="ARBA00004651"/>
    </source>
</evidence>
<dbReference type="GO" id="GO:0007187">
    <property type="term" value="P:G protein-coupled receptor signaling pathway, coupled to cyclic nucleotide second messenger"/>
    <property type="evidence" value="ECO:0007669"/>
    <property type="project" value="TreeGrafter"/>
</dbReference>
<dbReference type="PRINTS" id="PR00237">
    <property type="entry name" value="GPCRRHODOPSN"/>
</dbReference>
<dbReference type="PROSITE" id="PS00237">
    <property type="entry name" value="G_PROTEIN_RECEP_F1_1"/>
    <property type="match status" value="1"/>
</dbReference>
<keyword evidence="8 9" id="KW-0807">Transducer</keyword>
<evidence type="ECO:0000256" key="5">
    <source>
        <dbReference type="ARBA" id="ARBA00023040"/>
    </source>
</evidence>
<dbReference type="SMART" id="SM01381">
    <property type="entry name" value="7TM_GPCR_Srsx"/>
    <property type="match status" value="1"/>
</dbReference>
<feature type="transmembrane region" description="Helical" evidence="10">
    <location>
        <begin position="23"/>
        <end position="47"/>
    </location>
</feature>
<evidence type="ECO:0000313" key="13">
    <source>
        <dbReference type="Proteomes" id="UP001249851"/>
    </source>
</evidence>
<comment type="subcellular location">
    <subcellularLocation>
        <location evidence="1">Cell membrane</location>
        <topology evidence="1">Multi-pass membrane protein</topology>
    </subcellularLocation>
</comment>
<keyword evidence="5 9" id="KW-0297">G-protein coupled receptor</keyword>
<feature type="transmembrane region" description="Helical" evidence="10">
    <location>
        <begin position="102"/>
        <end position="124"/>
    </location>
</feature>
<keyword evidence="6 10" id="KW-0472">Membrane</keyword>
<dbReference type="CDD" id="cd14967">
    <property type="entry name" value="7tmA_amine_R-like"/>
    <property type="match status" value="1"/>
</dbReference>
<dbReference type="InterPro" id="IPR000276">
    <property type="entry name" value="GPCR_Rhodpsn"/>
</dbReference>
<gene>
    <name evidence="12" type="ORF">P5673_013149</name>
</gene>
<sequence length="372" mass="42436">MLANYSGNTSTDAVILQGSDGTVVFLIVVSVLIIATVVGNGFVFVAVYTFRDLRTVTNYFVLSLASADLAVALLAMPVWLISSLIPLESEDQKLMLDLSTKWIDPFCCTASIINATLVSIDRYYAISKPLHYKTVVTPRRARRSIAMVWGFAIVIALITFLQYHDDFDVIHGYVIFLFVTLFCLPLAIMSFAYISIYRAAVHQLSKMRNTRPGSRPGLTNTEQRKRYFYSFERRKRFFRELKITKMLAIIVSLFIICWSPFLIVTLIEAFTAHDIPLVVEGIIVFLPYVLSCANPWIYTGMNRDFRVAFKKLFCNTWKICLRCQQQKDRKPRLLKSLPSITVDETFISNGSRNSQTRISARRTEIILHITSV</sequence>
<dbReference type="Pfam" id="PF00001">
    <property type="entry name" value="7tm_1"/>
    <property type="match status" value="1"/>
</dbReference>
<feature type="transmembrane region" description="Helical" evidence="10">
    <location>
        <begin position="275"/>
        <end position="297"/>
    </location>
</feature>
<evidence type="ECO:0000313" key="12">
    <source>
        <dbReference type="EMBL" id="KAK2563446.1"/>
    </source>
</evidence>
<keyword evidence="3 9" id="KW-0812">Transmembrane</keyword>
<evidence type="ECO:0000256" key="10">
    <source>
        <dbReference type="SAM" id="Phobius"/>
    </source>
</evidence>
<evidence type="ECO:0000256" key="6">
    <source>
        <dbReference type="ARBA" id="ARBA00023136"/>
    </source>
</evidence>
<feature type="transmembrane region" description="Helical" evidence="10">
    <location>
        <begin position="243"/>
        <end position="263"/>
    </location>
</feature>
<feature type="domain" description="G-protein coupled receptors family 1 profile" evidence="11">
    <location>
        <begin position="39"/>
        <end position="298"/>
    </location>
</feature>
<evidence type="ECO:0000256" key="9">
    <source>
        <dbReference type="RuleBase" id="RU000688"/>
    </source>
</evidence>
<dbReference type="PROSITE" id="PS50262">
    <property type="entry name" value="G_PROTEIN_RECEP_F1_2"/>
    <property type="match status" value="1"/>
</dbReference>
<feature type="transmembrane region" description="Helical" evidence="10">
    <location>
        <begin position="145"/>
        <end position="164"/>
    </location>
</feature>
<dbReference type="PANTHER" id="PTHR24247">
    <property type="entry name" value="5-HYDROXYTRYPTAMINE RECEPTOR"/>
    <property type="match status" value="1"/>
</dbReference>
<evidence type="ECO:0000256" key="7">
    <source>
        <dbReference type="ARBA" id="ARBA00023170"/>
    </source>
</evidence>
<dbReference type="Gene3D" id="1.20.1070.10">
    <property type="entry name" value="Rhodopsin 7-helix transmembrane proteins"/>
    <property type="match status" value="1"/>
</dbReference>
<dbReference type="Proteomes" id="UP001249851">
    <property type="component" value="Unassembled WGS sequence"/>
</dbReference>
<comment type="caution">
    <text evidence="12">The sequence shown here is derived from an EMBL/GenBank/DDBJ whole genome shotgun (WGS) entry which is preliminary data.</text>
</comment>
<dbReference type="PANTHER" id="PTHR24247:SF202">
    <property type="entry name" value="5-HYDROXYTRYPTAMINE RECEPTOR 1"/>
    <property type="match status" value="1"/>
</dbReference>
<dbReference type="SUPFAM" id="SSF81321">
    <property type="entry name" value="Family A G protein-coupled receptor-like"/>
    <property type="match status" value="1"/>
</dbReference>
<dbReference type="AlphaFoldDB" id="A0AAD9V6U8"/>
<evidence type="ECO:0000256" key="8">
    <source>
        <dbReference type="ARBA" id="ARBA00023224"/>
    </source>
</evidence>
<protein>
    <submittedName>
        <fullName evidence="12">Beta-2 adrenergic receptor</fullName>
    </submittedName>
</protein>
<keyword evidence="2" id="KW-1003">Cell membrane</keyword>
<feature type="transmembrane region" description="Helical" evidence="10">
    <location>
        <begin position="170"/>
        <end position="197"/>
    </location>
</feature>
<proteinExistence type="inferred from homology"/>
<dbReference type="GO" id="GO:0007268">
    <property type="term" value="P:chemical synaptic transmission"/>
    <property type="evidence" value="ECO:0007669"/>
    <property type="project" value="TreeGrafter"/>
</dbReference>
<dbReference type="GO" id="GO:0004993">
    <property type="term" value="F:G protein-coupled serotonin receptor activity"/>
    <property type="evidence" value="ECO:0007669"/>
    <property type="project" value="TreeGrafter"/>
</dbReference>
<name>A0AAD9V6U8_ACRCE</name>
<feature type="transmembrane region" description="Helical" evidence="10">
    <location>
        <begin position="59"/>
        <end position="82"/>
    </location>
</feature>
<evidence type="ECO:0000256" key="2">
    <source>
        <dbReference type="ARBA" id="ARBA00022475"/>
    </source>
</evidence>
<keyword evidence="7 9" id="KW-0675">Receptor</keyword>
<dbReference type="InterPro" id="IPR017452">
    <property type="entry name" value="GPCR_Rhodpsn_7TM"/>
</dbReference>
<keyword evidence="13" id="KW-1185">Reference proteome</keyword>
<organism evidence="12 13">
    <name type="scientific">Acropora cervicornis</name>
    <name type="common">Staghorn coral</name>
    <dbReference type="NCBI Taxonomy" id="6130"/>
    <lineage>
        <taxon>Eukaryota</taxon>
        <taxon>Metazoa</taxon>
        <taxon>Cnidaria</taxon>
        <taxon>Anthozoa</taxon>
        <taxon>Hexacorallia</taxon>
        <taxon>Scleractinia</taxon>
        <taxon>Astrocoeniina</taxon>
        <taxon>Acroporidae</taxon>
        <taxon>Acropora</taxon>
    </lineage>
</organism>
<dbReference type="GO" id="GO:0030425">
    <property type="term" value="C:dendrite"/>
    <property type="evidence" value="ECO:0007669"/>
    <property type="project" value="TreeGrafter"/>
</dbReference>
<dbReference type="GO" id="GO:0030594">
    <property type="term" value="F:neurotransmitter receptor activity"/>
    <property type="evidence" value="ECO:0007669"/>
    <property type="project" value="TreeGrafter"/>
</dbReference>
<dbReference type="EMBL" id="JARQWQ010000025">
    <property type="protein sequence ID" value="KAK2563446.1"/>
    <property type="molecule type" value="Genomic_DNA"/>
</dbReference>